<comment type="subcellular location">
    <subcellularLocation>
        <location evidence="1 11">Cell outer membrane</location>
        <topology evidence="1 11">Multi-pass membrane protein</topology>
    </subcellularLocation>
</comment>
<dbReference type="InterPro" id="IPR000531">
    <property type="entry name" value="Beta-barrel_TonB"/>
</dbReference>
<reference evidence="17 18" key="1">
    <citation type="submission" date="2008-03" db="EMBL/GenBank/DDBJ databases">
        <title>Complete sequence of Leptothrix cholodnii SP-6.</title>
        <authorList>
            <consortium name="US DOE Joint Genome Institute"/>
            <person name="Copeland A."/>
            <person name="Lucas S."/>
            <person name="Lapidus A."/>
            <person name="Glavina del Rio T."/>
            <person name="Dalin E."/>
            <person name="Tice H."/>
            <person name="Bruce D."/>
            <person name="Goodwin L."/>
            <person name="Pitluck S."/>
            <person name="Chertkov O."/>
            <person name="Brettin T."/>
            <person name="Detter J.C."/>
            <person name="Han C."/>
            <person name="Kuske C.R."/>
            <person name="Schmutz J."/>
            <person name="Larimer F."/>
            <person name="Land M."/>
            <person name="Hauser L."/>
            <person name="Kyrpides N."/>
            <person name="Lykidis A."/>
            <person name="Emerson D."/>
            <person name="Richardson P."/>
        </authorList>
    </citation>
    <scope>NUCLEOTIDE SEQUENCE [LARGE SCALE GENOMIC DNA]</scope>
    <source>
        <strain evidence="18">ATCC 51168 / LMG 8142 / SP-6</strain>
    </source>
</reference>
<evidence type="ECO:0000256" key="14">
    <source>
        <dbReference type="SAM" id="SignalP"/>
    </source>
</evidence>
<dbReference type="InterPro" id="IPR037066">
    <property type="entry name" value="Plug_dom_sf"/>
</dbReference>
<keyword evidence="8 11" id="KW-0472">Membrane</keyword>
<keyword evidence="4 11" id="KW-1134">Transmembrane beta strand</keyword>
<keyword evidence="7 13" id="KW-0798">TonB box</keyword>
<sequence length="638" mass="68281" precursor="true">MKFNLQARHAPSALRVLCLAAISAVSGTAVARAALDPVLITGTRFADEADAQPIGISVITAEQIRRGGYTTINEAVMRQLGVAGRLDLNGGGEYALDLRGFGSTSDNNMAIVVDGIRISEGDLGGTRLAGIPIETVERIEVLRGSSAVLYGEGATAGAIVITTKAGRGVARADQAQVYAAGGTQGRRELRGAATVNAGDFSFDLAAQRRLADNHRDNFASAVSGVSLAAQWQLDQLRVVARHAADSLATGLPGALSTAQYAADPSQASSLTDHGRIDARRSTLTAEYKGGDWELAFDLGTRHKELRSINGGFPFDYDVDASTAGVRARHVGRIASLRNQLRFGIDHARWERDVLPTGLPDVQRNRGIYVKDELTLANGSSLSAGLRREQVDKDANTFAGPASVSDGINAWEIGAVHPVTAQTQVYARWGTSFRLPNADELSNAGLRPQTSRDLELGTRWRGSDSRFEARIYRSRLSDEIGFDGATFQNVNFERTRRAGLEFEASHVLNASVDLRAAGALRRSRFDAGANAGRDIPLAARRNASVGASWQFLPQHHLGADLVYTGTQFPTAANSCRMEAATTLDLRYAWRLPKLELSLAMANAADRQYTTQAFGCAAGQVTAIYPEPGRAVLASARMSF</sequence>
<evidence type="ECO:0000256" key="4">
    <source>
        <dbReference type="ARBA" id="ARBA00022452"/>
    </source>
</evidence>
<evidence type="ECO:0000256" key="1">
    <source>
        <dbReference type="ARBA" id="ARBA00004571"/>
    </source>
</evidence>
<evidence type="ECO:0000256" key="8">
    <source>
        <dbReference type="ARBA" id="ARBA00023136"/>
    </source>
</evidence>
<dbReference type="InterPro" id="IPR036942">
    <property type="entry name" value="Beta-barrel_TonB_sf"/>
</dbReference>
<keyword evidence="10 11" id="KW-0998">Cell outer membrane</keyword>
<evidence type="ECO:0000313" key="18">
    <source>
        <dbReference type="Proteomes" id="UP000001693"/>
    </source>
</evidence>
<evidence type="ECO:0000256" key="6">
    <source>
        <dbReference type="ARBA" id="ARBA00022729"/>
    </source>
</evidence>
<evidence type="ECO:0000256" key="9">
    <source>
        <dbReference type="ARBA" id="ARBA00023170"/>
    </source>
</evidence>
<feature type="signal peptide" evidence="14">
    <location>
        <begin position="1"/>
        <end position="31"/>
    </location>
</feature>
<evidence type="ECO:0000256" key="2">
    <source>
        <dbReference type="ARBA" id="ARBA00009810"/>
    </source>
</evidence>
<dbReference type="InterPro" id="IPR010917">
    <property type="entry name" value="TonB_rcpt_CS"/>
</dbReference>
<dbReference type="HOGENOM" id="CLU_008287_18_3_4"/>
<accession>B1Y861</accession>
<dbReference type="STRING" id="395495.Lcho_2666"/>
<dbReference type="GO" id="GO:0009279">
    <property type="term" value="C:cell outer membrane"/>
    <property type="evidence" value="ECO:0007669"/>
    <property type="project" value="UniProtKB-SubCell"/>
</dbReference>
<dbReference type="Pfam" id="PF00593">
    <property type="entry name" value="TonB_dep_Rec_b-barrel"/>
    <property type="match status" value="1"/>
</dbReference>
<dbReference type="Gene3D" id="2.40.170.20">
    <property type="entry name" value="TonB-dependent receptor, beta-barrel domain"/>
    <property type="match status" value="1"/>
</dbReference>
<dbReference type="PROSITE" id="PS52016">
    <property type="entry name" value="TONB_DEPENDENT_REC_3"/>
    <property type="match status" value="1"/>
</dbReference>
<dbReference type="GO" id="GO:0044718">
    <property type="term" value="P:siderophore transmembrane transport"/>
    <property type="evidence" value="ECO:0007669"/>
    <property type="project" value="TreeGrafter"/>
</dbReference>
<dbReference type="PANTHER" id="PTHR30069">
    <property type="entry name" value="TONB-DEPENDENT OUTER MEMBRANE RECEPTOR"/>
    <property type="match status" value="1"/>
</dbReference>
<dbReference type="PROSITE" id="PS01156">
    <property type="entry name" value="TONB_DEPENDENT_REC_2"/>
    <property type="match status" value="1"/>
</dbReference>
<evidence type="ECO:0000256" key="3">
    <source>
        <dbReference type="ARBA" id="ARBA00022448"/>
    </source>
</evidence>
<evidence type="ECO:0000259" key="16">
    <source>
        <dbReference type="Pfam" id="PF07715"/>
    </source>
</evidence>
<evidence type="ECO:0000313" key="17">
    <source>
        <dbReference type="EMBL" id="ACB34931.1"/>
    </source>
</evidence>
<dbReference type="Pfam" id="PF07715">
    <property type="entry name" value="Plug"/>
    <property type="match status" value="1"/>
</dbReference>
<gene>
    <name evidence="17" type="ordered locus">Lcho_2666</name>
</gene>
<organism evidence="17 18">
    <name type="scientific">Leptothrix cholodnii (strain ATCC 51168 / LMG 8142 / SP-6)</name>
    <name type="common">Leptothrix discophora (strain SP-6)</name>
    <dbReference type="NCBI Taxonomy" id="395495"/>
    <lineage>
        <taxon>Bacteria</taxon>
        <taxon>Pseudomonadati</taxon>
        <taxon>Pseudomonadota</taxon>
        <taxon>Betaproteobacteria</taxon>
        <taxon>Burkholderiales</taxon>
        <taxon>Sphaerotilaceae</taxon>
        <taxon>Leptothrix</taxon>
    </lineage>
</organism>
<dbReference type="Proteomes" id="UP000001693">
    <property type="component" value="Chromosome"/>
</dbReference>
<dbReference type="CDD" id="cd01347">
    <property type="entry name" value="ligand_gated_channel"/>
    <property type="match status" value="1"/>
</dbReference>
<dbReference type="EMBL" id="CP001013">
    <property type="protein sequence ID" value="ACB34931.1"/>
    <property type="molecule type" value="Genomic_DNA"/>
</dbReference>
<evidence type="ECO:0000256" key="13">
    <source>
        <dbReference type="RuleBase" id="RU003357"/>
    </source>
</evidence>
<protein>
    <submittedName>
        <fullName evidence="17">TonB-dependent receptor</fullName>
    </submittedName>
</protein>
<evidence type="ECO:0000259" key="15">
    <source>
        <dbReference type="Pfam" id="PF00593"/>
    </source>
</evidence>
<evidence type="ECO:0000256" key="12">
    <source>
        <dbReference type="PROSITE-ProRule" id="PRU10144"/>
    </source>
</evidence>
<feature type="chain" id="PRO_5002771270" evidence="14">
    <location>
        <begin position="32"/>
        <end position="638"/>
    </location>
</feature>
<dbReference type="SUPFAM" id="SSF56935">
    <property type="entry name" value="Porins"/>
    <property type="match status" value="1"/>
</dbReference>
<dbReference type="eggNOG" id="COG4206">
    <property type="taxonomic scope" value="Bacteria"/>
</dbReference>
<keyword evidence="6 14" id="KW-0732">Signal</keyword>
<feature type="short sequence motif" description="TonB C-terminal box" evidence="12">
    <location>
        <begin position="621"/>
        <end position="638"/>
    </location>
</feature>
<evidence type="ECO:0000256" key="10">
    <source>
        <dbReference type="ARBA" id="ARBA00023237"/>
    </source>
</evidence>
<evidence type="ECO:0000256" key="5">
    <source>
        <dbReference type="ARBA" id="ARBA00022692"/>
    </source>
</evidence>
<dbReference type="Gene3D" id="2.170.130.10">
    <property type="entry name" value="TonB-dependent receptor, plug domain"/>
    <property type="match status" value="1"/>
</dbReference>
<keyword evidence="9 17" id="KW-0675">Receptor</keyword>
<proteinExistence type="inferred from homology"/>
<name>B1Y861_LEPCP</name>
<dbReference type="InterPro" id="IPR012910">
    <property type="entry name" value="Plug_dom"/>
</dbReference>
<keyword evidence="3 11" id="KW-0813">Transport</keyword>
<comment type="similarity">
    <text evidence="2 11 13">Belongs to the TonB-dependent receptor family.</text>
</comment>
<feature type="domain" description="TonB-dependent receptor plug" evidence="16">
    <location>
        <begin position="52"/>
        <end position="158"/>
    </location>
</feature>
<dbReference type="AlphaFoldDB" id="B1Y861"/>
<dbReference type="RefSeq" id="WP_012347687.1">
    <property type="nucleotide sequence ID" value="NC_010524.1"/>
</dbReference>
<keyword evidence="18" id="KW-1185">Reference proteome</keyword>
<dbReference type="KEGG" id="lch:Lcho_2666"/>
<dbReference type="GO" id="GO:0015344">
    <property type="term" value="F:siderophore uptake transmembrane transporter activity"/>
    <property type="evidence" value="ECO:0007669"/>
    <property type="project" value="TreeGrafter"/>
</dbReference>
<feature type="domain" description="TonB-dependent receptor-like beta-barrel" evidence="15">
    <location>
        <begin position="259"/>
        <end position="601"/>
    </location>
</feature>
<dbReference type="InterPro" id="IPR039426">
    <property type="entry name" value="TonB-dep_rcpt-like"/>
</dbReference>
<keyword evidence="5 11" id="KW-0812">Transmembrane</keyword>
<evidence type="ECO:0000256" key="7">
    <source>
        <dbReference type="ARBA" id="ARBA00023077"/>
    </source>
</evidence>
<evidence type="ECO:0000256" key="11">
    <source>
        <dbReference type="PROSITE-ProRule" id="PRU01360"/>
    </source>
</evidence>
<dbReference type="PANTHER" id="PTHR30069:SF27">
    <property type="entry name" value="BLL4766 PROTEIN"/>
    <property type="match status" value="1"/>
</dbReference>